<dbReference type="Pfam" id="PF00440">
    <property type="entry name" value="TetR_N"/>
    <property type="match status" value="1"/>
</dbReference>
<dbReference type="PANTHER" id="PTHR30055">
    <property type="entry name" value="HTH-TYPE TRANSCRIPTIONAL REGULATOR RUTR"/>
    <property type="match status" value="1"/>
</dbReference>
<dbReference type="InterPro" id="IPR039536">
    <property type="entry name" value="TetR_C_Proteobacteria"/>
</dbReference>
<proteinExistence type="predicted"/>
<protein>
    <submittedName>
        <fullName evidence="6">TetR family transcriptional regulator</fullName>
    </submittedName>
</protein>
<feature type="domain" description="HTH tetR-type" evidence="5">
    <location>
        <begin position="36"/>
        <end position="96"/>
    </location>
</feature>
<dbReference type="PROSITE" id="PS50977">
    <property type="entry name" value="HTH_TETR_2"/>
    <property type="match status" value="1"/>
</dbReference>
<feature type="DNA-binding region" description="H-T-H motif" evidence="4">
    <location>
        <begin position="59"/>
        <end position="78"/>
    </location>
</feature>
<dbReference type="InterPro" id="IPR009057">
    <property type="entry name" value="Homeodomain-like_sf"/>
</dbReference>
<dbReference type="Gene3D" id="1.10.357.10">
    <property type="entry name" value="Tetracycline Repressor, domain 2"/>
    <property type="match status" value="1"/>
</dbReference>
<dbReference type="InterPro" id="IPR036271">
    <property type="entry name" value="Tet_transcr_reg_TetR-rel_C_sf"/>
</dbReference>
<dbReference type="AlphaFoldDB" id="A0A4R2H240"/>
<dbReference type="GO" id="GO:0045892">
    <property type="term" value="P:negative regulation of DNA-templated transcription"/>
    <property type="evidence" value="ECO:0007669"/>
    <property type="project" value="UniProtKB-ARBA"/>
</dbReference>
<evidence type="ECO:0000256" key="4">
    <source>
        <dbReference type="PROSITE-ProRule" id="PRU00335"/>
    </source>
</evidence>
<dbReference type="GO" id="GO:0003700">
    <property type="term" value="F:DNA-binding transcription factor activity"/>
    <property type="evidence" value="ECO:0007669"/>
    <property type="project" value="TreeGrafter"/>
</dbReference>
<evidence type="ECO:0000256" key="3">
    <source>
        <dbReference type="ARBA" id="ARBA00023163"/>
    </source>
</evidence>
<dbReference type="PRINTS" id="PR00455">
    <property type="entry name" value="HTHTETR"/>
</dbReference>
<comment type="caution">
    <text evidence="6">The sequence shown here is derived from an EMBL/GenBank/DDBJ whole genome shotgun (WGS) entry which is preliminary data.</text>
</comment>
<dbReference type="RefSeq" id="WP_132213318.1">
    <property type="nucleotide sequence ID" value="NZ_SLWN01000014.1"/>
</dbReference>
<organism evidence="6 7">
    <name type="scientific">Kribbella steppae</name>
    <dbReference type="NCBI Taxonomy" id="2512223"/>
    <lineage>
        <taxon>Bacteria</taxon>
        <taxon>Bacillati</taxon>
        <taxon>Actinomycetota</taxon>
        <taxon>Actinomycetes</taxon>
        <taxon>Propionibacteriales</taxon>
        <taxon>Kribbellaceae</taxon>
        <taxon>Kribbella</taxon>
    </lineage>
</organism>
<evidence type="ECO:0000313" key="7">
    <source>
        <dbReference type="Proteomes" id="UP000294508"/>
    </source>
</evidence>
<dbReference type="PANTHER" id="PTHR30055:SF146">
    <property type="entry name" value="HTH-TYPE TRANSCRIPTIONAL DUAL REGULATOR CECR"/>
    <property type="match status" value="1"/>
</dbReference>
<dbReference type="InterPro" id="IPR050109">
    <property type="entry name" value="HTH-type_TetR-like_transc_reg"/>
</dbReference>
<reference evidence="6 7" key="1">
    <citation type="journal article" date="2015" name="Stand. Genomic Sci.">
        <title>Genomic Encyclopedia of Bacterial and Archaeal Type Strains, Phase III: the genomes of soil and plant-associated and newly described type strains.</title>
        <authorList>
            <person name="Whitman W.B."/>
            <person name="Woyke T."/>
            <person name="Klenk H.P."/>
            <person name="Zhou Y."/>
            <person name="Lilburn T.G."/>
            <person name="Beck B.J."/>
            <person name="De Vos P."/>
            <person name="Vandamme P."/>
            <person name="Eisen J.A."/>
            <person name="Garrity G."/>
            <person name="Hugenholtz P."/>
            <person name="Kyrpides N.C."/>
        </authorList>
    </citation>
    <scope>NUCLEOTIDE SEQUENCE [LARGE SCALE GENOMIC DNA]</scope>
    <source>
        <strain evidence="6 7">VKM Ac-2572</strain>
    </source>
</reference>
<dbReference type="EMBL" id="SLWN01000014">
    <property type="protein sequence ID" value="TCO19050.1"/>
    <property type="molecule type" value="Genomic_DNA"/>
</dbReference>
<keyword evidence="3" id="KW-0804">Transcription</keyword>
<evidence type="ECO:0000259" key="5">
    <source>
        <dbReference type="PROSITE" id="PS50977"/>
    </source>
</evidence>
<evidence type="ECO:0000256" key="2">
    <source>
        <dbReference type="ARBA" id="ARBA00023125"/>
    </source>
</evidence>
<dbReference type="SUPFAM" id="SSF46689">
    <property type="entry name" value="Homeodomain-like"/>
    <property type="match status" value="1"/>
</dbReference>
<gene>
    <name evidence="6" type="ORF">EV652_11426</name>
</gene>
<keyword evidence="2 4" id="KW-0238">DNA-binding</keyword>
<evidence type="ECO:0000313" key="6">
    <source>
        <dbReference type="EMBL" id="TCO19050.1"/>
    </source>
</evidence>
<sequence>MIFEEAQKEDFVDQRQRAAVWQPEQAVTIEGEGRTPRKRRAILAAATEVFLQHGYMGASMDEVAAKAGVSKQTVYKQFENKERLFAEIVLGTSDQLLDGLVQAYAETLDEATDAREALRALARRFLDSLTTGSVLQLRRLVIAEADRFPEVCGSWFTSGFERSLVALGEALTRMSERGLLRELSDPTLAAYQFAGLVMYKPMNRAMFAGTAAGPVPGELDKLADQATEVFLAAYGLEGAAS</sequence>
<accession>A0A4R2H240</accession>
<dbReference type="InterPro" id="IPR001647">
    <property type="entry name" value="HTH_TetR"/>
</dbReference>
<evidence type="ECO:0000256" key="1">
    <source>
        <dbReference type="ARBA" id="ARBA00023015"/>
    </source>
</evidence>
<dbReference type="FunFam" id="1.10.10.60:FF:000141">
    <property type="entry name" value="TetR family transcriptional regulator"/>
    <property type="match status" value="1"/>
</dbReference>
<dbReference type="OrthoDB" id="7186128at2"/>
<dbReference type="Proteomes" id="UP000294508">
    <property type="component" value="Unassembled WGS sequence"/>
</dbReference>
<keyword evidence="1" id="KW-0805">Transcription regulation</keyword>
<keyword evidence="7" id="KW-1185">Reference proteome</keyword>
<dbReference type="GO" id="GO:0000976">
    <property type="term" value="F:transcription cis-regulatory region binding"/>
    <property type="evidence" value="ECO:0007669"/>
    <property type="project" value="TreeGrafter"/>
</dbReference>
<dbReference type="SUPFAM" id="SSF48498">
    <property type="entry name" value="Tetracyclin repressor-like, C-terminal domain"/>
    <property type="match status" value="1"/>
</dbReference>
<name>A0A4R2H240_9ACTN</name>
<dbReference type="Pfam" id="PF14246">
    <property type="entry name" value="TetR_C_7"/>
    <property type="match status" value="1"/>
</dbReference>